<keyword evidence="2" id="KW-1185">Reference proteome</keyword>
<accession>A0A975C3Y2</accession>
<dbReference type="RefSeq" id="WP_207869642.1">
    <property type="nucleotide sequence ID" value="NZ_CP062222.1"/>
</dbReference>
<evidence type="ECO:0000313" key="1">
    <source>
        <dbReference type="EMBL" id="QTC90861.1"/>
    </source>
</evidence>
<dbReference type="Proteomes" id="UP000663918">
    <property type="component" value="Chromosome"/>
</dbReference>
<sequence length="330" mass="36555">MDEGLLGWATASLVKLDDEQPGVIARVLTASSGRRQAIFAALSAQENGEVVGEDSCLLPRKLAEVVRHGRSSDILRHAFRDVPQGLPGLLQRIGDRPLTHARAYLDLREMLLRGDMRSADALSQSGRITVRKLEVLAALDARWRHQHTLSRLDTPAEATRFNAAVEFVQSVCSRADDDAVAAAIAAMGPSSTLPRLLDRLVRRADRLPEHPIQAGDDELRPFTTMRDYLDAARRYRNCLASKLDHVAAGRLAIAEFRGEALLEFRPLTAEAGRGWMLWMVHGHRNSPVACKVCEAAEQKCDLLGIPRVNEGAGGSRWRSFRSFARQVDWD</sequence>
<dbReference type="AlphaFoldDB" id="A0A975C3Y2"/>
<reference evidence="1" key="1">
    <citation type="submission" date="2020-09" db="EMBL/GenBank/DDBJ databases">
        <title>Brevundimonas sp. LVF2 isolated from a puddle in Goettingen, Germany.</title>
        <authorList>
            <person name="Friedrich I."/>
            <person name="Klassen A."/>
            <person name="Hannes N."/>
            <person name="Schneider D."/>
            <person name="Hertel R."/>
            <person name="Daniel R."/>
        </authorList>
    </citation>
    <scope>NUCLEOTIDE SEQUENCE</scope>
    <source>
        <strain evidence="1">LVF2</strain>
    </source>
</reference>
<name>A0A975C3Y2_9CAUL</name>
<organism evidence="1 2">
    <name type="scientific">Brevundimonas goettingensis</name>
    <dbReference type="NCBI Taxonomy" id="2774190"/>
    <lineage>
        <taxon>Bacteria</taxon>
        <taxon>Pseudomonadati</taxon>
        <taxon>Pseudomonadota</taxon>
        <taxon>Alphaproteobacteria</taxon>
        <taxon>Caulobacterales</taxon>
        <taxon>Caulobacteraceae</taxon>
        <taxon>Brevundimonas</taxon>
    </lineage>
</organism>
<evidence type="ECO:0000313" key="2">
    <source>
        <dbReference type="Proteomes" id="UP000663918"/>
    </source>
</evidence>
<proteinExistence type="predicted"/>
<protein>
    <submittedName>
        <fullName evidence="1">Uncharacterized protein</fullName>
    </submittedName>
</protein>
<dbReference type="EMBL" id="CP062222">
    <property type="protein sequence ID" value="QTC90861.1"/>
    <property type="molecule type" value="Genomic_DNA"/>
</dbReference>
<dbReference type="KEGG" id="bgoe:IFJ75_16785"/>
<gene>
    <name evidence="1" type="ORF">IFJ75_16785</name>
</gene>